<dbReference type="OrthoDB" id="9814695at2"/>
<dbReference type="AlphaFoldDB" id="A0A1H6DLT9"/>
<dbReference type="SUPFAM" id="SSF51679">
    <property type="entry name" value="Bacterial luciferase-like"/>
    <property type="match status" value="1"/>
</dbReference>
<evidence type="ECO:0000313" key="4">
    <source>
        <dbReference type="Proteomes" id="UP000236723"/>
    </source>
</evidence>
<keyword evidence="1" id="KW-0560">Oxidoreductase</keyword>
<dbReference type="CDD" id="cd01097">
    <property type="entry name" value="Tetrahydromethanopterin_reductase"/>
    <property type="match status" value="1"/>
</dbReference>
<evidence type="ECO:0000259" key="2">
    <source>
        <dbReference type="Pfam" id="PF00296"/>
    </source>
</evidence>
<dbReference type="PANTHER" id="PTHR43244:SF1">
    <property type="entry name" value="5,10-METHYLENETETRAHYDROMETHANOPTERIN REDUCTASE"/>
    <property type="match status" value="1"/>
</dbReference>
<dbReference type="Pfam" id="PF00296">
    <property type="entry name" value="Bac_luciferase"/>
    <property type="match status" value="1"/>
</dbReference>
<evidence type="ECO:0000313" key="3">
    <source>
        <dbReference type="EMBL" id="SEG86174.1"/>
    </source>
</evidence>
<keyword evidence="4" id="KW-1185">Reference proteome</keyword>
<reference evidence="4" key="1">
    <citation type="submission" date="2016-10" db="EMBL/GenBank/DDBJ databases">
        <authorList>
            <person name="Varghese N."/>
            <person name="Submissions S."/>
        </authorList>
    </citation>
    <scope>NUCLEOTIDE SEQUENCE [LARGE SCALE GENOMIC DNA]</scope>
    <source>
        <strain evidence="4">DSM 43163</strain>
    </source>
</reference>
<dbReference type="GO" id="GO:0016705">
    <property type="term" value="F:oxidoreductase activity, acting on paired donors, with incorporation or reduction of molecular oxygen"/>
    <property type="evidence" value="ECO:0007669"/>
    <property type="project" value="InterPro"/>
</dbReference>
<sequence>MKFGMPIPYAAGFKQSVEGLQALEDAGLDVVTVPEAYTFDSVSQLGYIAARTSRVELATSILNIYSRTPALLAMTAAGLDYVSDGRFSFGVGSSGPQVIEGFHGVPFHAPLGRTREVVAICRQVWSGEKVELHGHYYDVPLTPERGGSGLGKSLKLINPPVRPSIPMTLAALGPKNIALAAELFEAWQPIFYYPELADEVFGESLAEGRAKRDPLLPDLRVIADAKFFISDDEHELEAARAKVRAGLALYIGGMGARGKNFYHQLVTRLGFGAAANEIQDLYLGGSKAAAAAAVPDSLVDSISLVGGPDHIEKRVAAYAAAGVGQLNLSPVSTDNDERARQFAHLRKIAEAIVGRH</sequence>
<dbReference type="InterPro" id="IPR011251">
    <property type="entry name" value="Luciferase-like_dom"/>
</dbReference>
<dbReference type="PANTHER" id="PTHR43244">
    <property type="match status" value="1"/>
</dbReference>
<dbReference type="Gene3D" id="3.20.20.30">
    <property type="entry name" value="Luciferase-like domain"/>
    <property type="match status" value="1"/>
</dbReference>
<gene>
    <name evidence="3" type="ORF">SAMN04489712_1196</name>
</gene>
<dbReference type="RefSeq" id="WP_103942733.1">
    <property type="nucleotide sequence ID" value="NZ_FNVO01000019.1"/>
</dbReference>
<evidence type="ECO:0000256" key="1">
    <source>
        <dbReference type="ARBA" id="ARBA00023002"/>
    </source>
</evidence>
<organism evidence="3 4">
    <name type="scientific">Thermomonospora echinospora</name>
    <dbReference type="NCBI Taxonomy" id="1992"/>
    <lineage>
        <taxon>Bacteria</taxon>
        <taxon>Bacillati</taxon>
        <taxon>Actinomycetota</taxon>
        <taxon>Actinomycetes</taxon>
        <taxon>Streptosporangiales</taxon>
        <taxon>Thermomonosporaceae</taxon>
        <taxon>Thermomonospora</taxon>
    </lineage>
</organism>
<name>A0A1H6DLT9_9ACTN</name>
<proteinExistence type="predicted"/>
<dbReference type="InterPro" id="IPR036661">
    <property type="entry name" value="Luciferase-like_sf"/>
</dbReference>
<dbReference type="Proteomes" id="UP000236723">
    <property type="component" value="Unassembled WGS sequence"/>
</dbReference>
<dbReference type="NCBIfam" id="TIGR03559">
    <property type="entry name" value="F420_Rv3520c"/>
    <property type="match status" value="1"/>
</dbReference>
<dbReference type="EMBL" id="FNVO01000019">
    <property type="protein sequence ID" value="SEG86174.1"/>
    <property type="molecule type" value="Genomic_DNA"/>
</dbReference>
<feature type="domain" description="Luciferase-like" evidence="2">
    <location>
        <begin position="12"/>
        <end position="323"/>
    </location>
</feature>
<dbReference type="InterPro" id="IPR019951">
    <property type="entry name" value="F420_OxRdatse_Rv3520c_pred"/>
</dbReference>
<dbReference type="InterPro" id="IPR050564">
    <property type="entry name" value="F420-G6PD/mer"/>
</dbReference>
<protein>
    <submittedName>
        <fullName evidence="3">Probable F420-dependent oxidoreductase, Rv3520c family</fullName>
    </submittedName>
</protein>
<accession>A0A1H6DLT9</accession>